<dbReference type="AlphaFoldDB" id="A0A6L6WFL4"/>
<keyword evidence="2" id="KW-0645">Protease</keyword>
<feature type="domain" description="NlpC/P60" evidence="5">
    <location>
        <begin position="1"/>
        <end position="125"/>
    </location>
</feature>
<protein>
    <submittedName>
        <fullName evidence="6">Peptidoglycan endopeptidase</fullName>
    </submittedName>
</protein>
<dbReference type="GO" id="GO:0008234">
    <property type="term" value="F:cysteine-type peptidase activity"/>
    <property type="evidence" value="ECO:0007669"/>
    <property type="project" value="UniProtKB-KW"/>
</dbReference>
<dbReference type="EMBL" id="WQLV01000001">
    <property type="protein sequence ID" value="MVO14807.1"/>
    <property type="molecule type" value="Genomic_DNA"/>
</dbReference>
<dbReference type="SUPFAM" id="SSF54001">
    <property type="entry name" value="Cysteine proteinases"/>
    <property type="match status" value="1"/>
</dbReference>
<keyword evidence="7" id="KW-1185">Reference proteome</keyword>
<comment type="similarity">
    <text evidence="1">Belongs to the peptidase C40 family.</text>
</comment>
<gene>
    <name evidence="6" type="ORF">GO984_03200</name>
</gene>
<accession>A0A6L6WFL4</accession>
<dbReference type="Gene3D" id="3.90.1720.10">
    <property type="entry name" value="endopeptidase domain like (from Nostoc punctiforme)"/>
    <property type="match status" value="1"/>
</dbReference>
<evidence type="ECO:0000256" key="4">
    <source>
        <dbReference type="ARBA" id="ARBA00022807"/>
    </source>
</evidence>
<evidence type="ECO:0000259" key="5">
    <source>
        <dbReference type="PROSITE" id="PS51935"/>
    </source>
</evidence>
<comment type="caution">
    <text evidence="6">The sequence shown here is derived from an EMBL/GenBank/DDBJ whole genome shotgun (WGS) entry which is preliminary data.</text>
</comment>
<keyword evidence="3" id="KW-0378">Hydrolase</keyword>
<dbReference type="InterPro" id="IPR000064">
    <property type="entry name" value="NLP_P60_dom"/>
</dbReference>
<proteinExistence type="inferred from homology"/>
<dbReference type="PROSITE" id="PS51935">
    <property type="entry name" value="NLPC_P60"/>
    <property type="match status" value="1"/>
</dbReference>
<evidence type="ECO:0000256" key="3">
    <source>
        <dbReference type="ARBA" id="ARBA00022801"/>
    </source>
</evidence>
<evidence type="ECO:0000313" key="7">
    <source>
        <dbReference type="Proteomes" id="UP000478892"/>
    </source>
</evidence>
<keyword evidence="4" id="KW-0788">Thiol protease</keyword>
<evidence type="ECO:0000313" key="6">
    <source>
        <dbReference type="EMBL" id="MVO14807.1"/>
    </source>
</evidence>
<evidence type="ECO:0000256" key="1">
    <source>
        <dbReference type="ARBA" id="ARBA00007074"/>
    </source>
</evidence>
<evidence type="ECO:0000256" key="2">
    <source>
        <dbReference type="ARBA" id="ARBA00022670"/>
    </source>
</evidence>
<dbReference type="RefSeq" id="WP_157021083.1">
    <property type="nucleotide sequence ID" value="NZ_WQLV01000001.1"/>
</dbReference>
<sequence>MWSDGWIGIPYQELGRGPESYDCLGLFLALQRVRHGRDLFDPLCTMTAAARLNLAAKTRPDWRRVDRAVEGAALLFKVKGLALHVGYAMGGRFMLHASGEIGESVIEDYQSSAWGSRLEGIYVYGS</sequence>
<name>A0A6L6WFL4_9RHOB</name>
<dbReference type="GO" id="GO:0006508">
    <property type="term" value="P:proteolysis"/>
    <property type="evidence" value="ECO:0007669"/>
    <property type="project" value="UniProtKB-KW"/>
</dbReference>
<dbReference type="Proteomes" id="UP000478892">
    <property type="component" value="Unassembled WGS sequence"/>
</dbReference>
<reference evidence="6 7" key="1">
    <citation type="submission" date="2019-12" db="EMBL/GenBank/DDBJ databases">
        <authorList>
            <person name="Zhang Y.-J."/>
        </authorList>
    </citation>
    <scope>NUCLEOTIDE SEQUENCE [LARGE SCALE GENOMIC DNA]</scope>
    <source>
        <strain evidence="6 7">CY05</strain>
    </source>
</reference>
<organism evidence="6 7">
    <name type="scientific">Parasedimentitalea huanghaiensis</name>
    <dbReference type="NCBI Taxonomy" id="2682100"/>
    <lineage>
        <taxon>Bacteria</taxon>
        <taxon>Pseudomonadati</taxon>
        <taxon>Pseudomonadota</taxon>
        <taxon>Alphaproteobacteria</taxon>
        <taxon>Rhodobacterales</taxon>
        <taxon>Paracoccaceae</taxon>
        <taxon>Parasedimentitalea</taxon>
    </lineage>
</organism>
<dbReference type="InterPro" id="IPR038765">
    <property type="entry name" value="Papain-like_cys_pep_sf"/>
</dbReference>
<dbReference type="Pfam" id="PF00877">
    <property type="entry name" value="NLPC_P60"/>
    <property type="match status" value="1"/>
</dbReference>